<feature type="transmembrane region" description="Helical" evidence="5">
    <location>
        <begin position="56"/>
        <end position="80"/>
    </location>
</feature>
<evidence type="ECO:0000256" key="3">
    <source>
        <dbReference type="ARBA" id="ARBA00022989"/>
    </source>
</evidence>
<dbReference type="AlphaFoldDB" id="A7A0U2"/>
<organism evidence="6 7">
    <name type="scientific">Saccharomyces cerevisiae (strain YJM789)</name>
    <name type="common">Baker's yeast</name>
    <dbReference type="NCBI Taxonomy" id="307796"/>
    <lineage>
        <taxon>Eukaryota</taxon>
        <taxon>Fungi</taxon>
        <taxon>Dikarya</taxon>
        <taxon>Ascomycota</taxon>
        <taxon>Saccharomycotina</taxon>
        <taxon>Saccharomycetes</taxon>
        <taxon>Saccharomycetales</taxon>
        <taxon>Saccharomycetaceae</taxon>
        <taxon>Saccharomyces</taxon>
    </lineage>
</organism>
<comment type="caution">
    <text evidence="6">The sequence shown here is derived from an EMBL/GenBank/DDBJ whole genome shotgun (WGS) entry which is preliminary data.</text>
</comment>
<proteinExistence type="predicted"/>
<sequence>MKEAELSATESQDEIPKSNSLLIIEKLTKAVCSLYFINCFMVPSVDNLIEKYPKAIIIKIIDMILGAVTISLVIIVFFLYRKNGHFKNENKTKPKRCSKVVCPSCAARKKYPKWFQLKYLLLVSMTAFSFYFCTKIRFFFKTDQTINLHRLSQLFRLQLGWICTTALLFYFYDALILHSGFIEGYRCVNGKGAMSEGKTGQLIEDFT</sequence>
<dbReference type="GO" id="GO:0016020">
    <property type="term" value="C:membrane"/>
    <property type="evidence" value="ECO:0007669"/>
    <property type="project" value="UniProtKB-SubCell"/>
</dbReference>
<keyword evidence="2 5" id="KW-0812">Transmembrane</keyword>
<dbReference type="InterPro" id="IPR031427">
    <property type="entry name" value="DUF4668"/>
</dbReference>
<dbReference type="EMBL" id="AAFW02000167">
    <property type="protein sequence ID" value="EDN59583.1"/>
    <property type="molecule type" value="Genomic_DNA"/>
</dbReference>
<feature type="transmembrane region" description="Helical" evidence="5">
    <location>
        <begin position="159"/>
        <end position="177"/>
    </location>
</feature>
<dbReference type="OrthoDB" id="4069743at2759"/>
<protein>
    <submittedName>
        <fullName evidence="6">Conserved protein</fullName>
    </submittedName>
</protein>
<evidence type="ECO:0000256" key="5">
    <source>
        <dbReference type="SAM" id="Phobius"/>
    </source>
</evidence>
<feature type="transmembrane region" description="Helical" evidence="5">
    <location>
        <begin position="119"/>
        <end position="139"/>
    </location>
</feature>
<name>A7A0U2_YEAS7</name>
<reference evidence="6 7" key="1">
    <citation type="journal article" date="2007" name="Proc. Natl. Acad. Sci. U.S.A.">
        <title>Genome sequencing and comparative analysis of Saccharomyces cerevisiae strain YJM789.</title>
        <authorList>
            <person name="Wei W."/>
            <person name="McCusker J.H."/>
            <person name="Hyman R.W."/>
            <person name="Jones T."/>
            <person name="Ning Y."/>
            <person name="Cao Z."/>
            <person name="Gu Z."/>
            <person name="Bruno D."/>
            <person name="Miranda M."/>
            <person name="Nguyen M."/>
            <person name="Wilhelmy J."/>
            <person name="Komp C."/>
            <person name="Tamse R."/>
            <person name="Wang X."/>
            <person name="Jia P."/>
            <person name="Luedi P."/>
            <person name="Oefner P.J."/>
            <person name="David L."/>
            <person name="Dietrich F.S."/>
            <person name="Li Y."/>
            <person name="Davis R.W."/>
            <person name="Steinmetz L.M."/>
        </authorList>
    </citation>
    <scope>NUCLEOTIDE SEQUENCE [LARGE SCALE GENOMIC DNA]</scope>
    <source>
        <strain evidence="6 7">YJM789</strain>
    </source>
</reference>
<evidence type="ECO:0000256" key="4">
    <source>
        <dbReference type="ARBA" id="ARBA00023136"/>
    </source>
</evidence>
<keyword evidence="3 5" id="KW-1133">Transmembrane helix</keyword>
<accession>A7A0U2</accession>
<evidence type="ECO:0000313" key="6">
    <source>
        <dbReference type="EMBL" id="EDN59583.1"/>
    </source>
</evidence>
<dbReference type="HOGENOM" id="CLU_113423_0_0_1"/>
<evidence type="ECO:0000256" key="1">
    <source>
        <dbReference type="ARBA" id="ARBA00004141"/>
    </source>
</evidence>
<evidence type="ECO:0000256" key="2">
    <source>
        <dbReference type="ARBA" id="ARBA00022692"/>
    </source>
</evidence>
<dbReference type="Pfam" id="PF15701">
    <property type="entry name" value="DUF4668"/>
    <property type="match status" value="1"/>
</dbReference>
<evidence type="ECO:0000313" key="7">
    <source>
        <dbReference type="Proteomes" id="UP000007060"/>
    </source>
</evidence>
<gene>
    <name evidence="6" type="ORF">SCY_3616</name>
</gene>
<comment type="subcellular location">
    <subcellularLocation>
        <location evidence="1">Membrane</location>
        <topology evidence="1">Multi-pass membrane protein</topology>
    </subcellularLocation>
</comment>
<dbReference type="Proteomes" id="UP000007060">
    <property type="component" value="Unassembled WGS sequence"/>
</dbReference>
<keyword evidence="4 5" id="KW-0472">Membrane</keyword>